<sequence>MADQFGRISGPLLANNLLRDGVDLAFESTLLYLNVSTGTIGINTDSPSRTLTVNGTTHTTNLIVDTQATIANFTISANNIRNFTSSIYIRPDQTTAPQIYAVKYATSNLEFSSNLIKNTVTDSNIEITPVTGGRTNIRTSILVNGGLHSTGSITWDGNIQIGNDSNDNVVFSADVNSDIIPNNPGGVESYNLGNSTNKRWNITYTNIVNSSNFYPDLASIGTLYAGNIQISGNTITNSVAGNPIQLTPNGTGVALFNNQQYIDRSNILNLTNSAFTLTNLNTGYVKISGTGGVVIPFGTTIEQPASPELGMLRYNTDLGYAEVWSGSAWTPAKGVAPQLTEAEVYDIMDEWTLILG</sequence>
<organism evidence="1">
    <name type="scientific">uncultured Caudovirales phage</name>
    <dbReference type="NCBI Taxonomy" id="2100421"/>
    <lineage>
        <taxon>Viruses</taxon>
        <taxon>Duplodnaviria</taxon>
        <taxon>Heunggongvirae</taxon>
        <taxon>Uroviricota</taxon>
        <taxon>Caudoviricetes</taxon>
        <taxon>Peduoviridae</taxon>
        <taxon>Maltschvirus</taxon>
        <taxon>Maltschvirus maltsch</taxon>
    </lineage>
</organism>
<protein>
    <submittedName>
        <fullName evidence="1">Uncharacterized protein</fullName>
    </submittedName>
</protein>
<evidence type="ECO:0000313" key="2">
    <source>
        <dbReference type="EMBL" id="CAB5209202.1"/>
    </source>
</evidence>
<reference evidence="1" key="1">
    <citation type="submission" date="2020-04" db="EMBL/GenBank/DDBJ databases">
        <authorList>
            <person name="Chiriac C."/>
            <person name="Salcher M."/>
            <person name="Ghai R."/>
            <person name="Kavagutti S V."/>
        </authorList>
    </citation>
    <scope>NUCLEOTIDE SEQUENCE</scope>
</reference>
<evidence type="ECO:0000313" key="1">
    <source>
        <dbReference type="EMBL" id="CAB4125883.1"/>
    </source>
</evidence>
<dbReference type="EMBL" id="LR796187">
    <property type="protein sequence ID" value="CAB4125883.1"/>
    <property type="molecule type" value="Genomic_DNA"/>
</dbReference>
<name>A0A6J5KY52_9CAUD</name>
<gene>
    <name evidence="2" type="ORF">UFOVP181_355</name>
    <name evidence="1" type="ORF">UFOVP57_284</name>
</gene>
<proteinExistence type="predicted"/>
<accession>A0A6J5KY52</accession>
<dbReference type="EMBL" id="LR798231">
    <property type="protein sequence ID" value="CAB5209202.1"/>
    <property type="molecule type" value="Genomic_DNA"/>
</dbReference>